<dbReference type="RefSeq" id="WP_148949332.1">
    <property type="nucleotide sequence ID" value="NZ_JAIVAO010000005.1"/>
</dbReference>
<comment type="caution">
    <text evidence="1">The sequence shown here is derived from an EMBL/GenBank/DDBJ whole genome shotgun (WGS) entry which is preliminary data.</text>
</comment>
<proteinExistence type="predicted"/>
<organism evidence="1 2">
    <name type="scientific">Bacillus infantis</name>
    <dbReference type="NCBI Taxonomy" id="324767"/>
    <lineage>
        <taxon>Bacteria</taxon>
        <taxon>Bacillati</taxon>
        <taxon>Bacillota</taxon>
        <taxon>Bacilli</taxon>
        <taxon>Bacillales</taxon>
        <taxon>Bacillaceae</taxon>
        <taxon>Bacillus</taxon>
    </lineage>
</organism>
<evidence type="ECO:0000313" key="1">
    <source>
        <dbReference type="EMBL" id="TYS64918.1"/>
    </source>
</evidence>
<accession>A0A5D4SRS6</accession>
<protein>
    <submittedName>
        <fullName evidence="1">Protein kinase</fullName>
    </submittedName>
</protein>
<dbReference type="InterPro" id="IPR011009">
    <property type="entry name" value="Kinase-like_dom_sf"/>
</dbReference>
<name>A0A5D4SRS6_9BACI</name>
<keyword evidence="1" id="KW-0808">Transferase</keyword>
<keyword evidence="1" id="KW-0418">Kinase</keyword>
<dbReference type="EMBL" id="VTES01000002">
    <property type="protein sequence ID" value="TYS64918.1"/>
    <property type="molecule type" value="Genomic_DNA"/>
</dbReference>
<sequence length="198" mass="23100">MTGHIGELWQKYCIEENFIGIGSTRKVYRHKDYAIKVHLHPIGYKQSLMENEIFQFMKSQGLGSLFAETFYADPSVAVQKYYEPVPLINLQSFEIDRDRNKASIQAGYEKALRILDAEFDSFDLKDSSNYGFNEEKQLVFIDYGMTKTLYEEEWVPLAECGVLPQIYFERCISCGTEKELRMYGEQDEDKRCLQCGKE</sequence>
<dbReference type="Proteomes" id="UP000323732">
    <property type="component" value="Unassembled WGS sequence"/>
</dbReference>
<reference evidence="1 2" key="1">
    <citation type="submission" date="2019-08" db="EMBL/GenBank/DDBJ databases">
        <title>Bacillus genomes from the desert of Cuatro Cienegas, Coahuila.</title>
        <authorList>
            <person name="Olmedo-Alvarez G."/>
        </authorList>
    </citation>
    <scope>NUCLEOTIDE SEQUENCE [LARGE SCALE GENOMIC DNA]</scope>
    <source>
        <strain evidence="1 2">CH37_1T</strain>
    </source>
</reference>
<dbReference type="SUPFAM" id="SSF56112">
    <property type="entry name" value="Protein kinase-like (PK-like)"/>
    <property type="match status" value="1"/>
</dbReference>
<dbReference type="GO" id="GO:0016301">
    <property type="term" value="F:kinase activity"/>
    <property type="evidence" value="ECO:0007669"/>
    <property type="project" value="UniProtKB-KW"/>
</dbReference>
<evidence type="ECO:0000313" key="2">
    <source>
        <dbReference type="Proteomes" id="UP000323732"/>
    </source>
</evidence>
<gene>
    <name evidence="1" type="ORF">FZD47_06040</name>
</gene>
<dbReference type="AlphaFoldDB" id="A0A5D4SRS6"/>